<evidence type="ECO:0000313" key="2">
    <source>
        <dbReference type="EMBL" id="KNC34002.1"/>
    </source>
</evidence>
<reference evidence="2 3" key="1">
    <citation type="journal article" date="2015" name="Nat. Commun.">
        <title>Lucilia cuprina genome unlocks parasitic fly biology to underpin future interventions.</title>
        <authorList>
            <person name="Anstead C.A."/>
            <person name="Korhonen P.K."/>
            <person name="Young N.D."/>
            <person name="Hall R.S."/>
            <person name="Jex A.R."/>
            <person name="Murali S.C."/>
            <person name="Hughes D.S."/>
            <person name="Lee S.F."/>
            <person name="Perry T."/>
            <person name="Stroehlein A.J."/>
            <person name="Ansell B.R."/>
            <person name="Breugelmans B."/>
            <person name="Hofmann A."/>
            <person name="Qu J."/>
            <person name="Dugan S."/>
            <person name="Lee S.L."/>
            <person name="Chao H."/>
            <person name="Dinh H."/>
            <person name="Han Y."/>
            <person name="Doddapaneni H.V."/>
            <person name="Worley K.C."/>
            <person name="Muzny D.M."/>
            <person name="Ioannidis P."/>
            <person name="Waterhouse R.M."/>
            <person name="Zdobnov E.M."/>
            <person name="James P.J."/>
            <person name="Bagnall N.H."/>
            <person name="Kotze A.C."/>
            <person name="Gibbs R.A."/>
            <person name="Richards S."/>
            <person name="Batterham P."/>
            <person name="Gasser R.B."/>
        </authorList>
    </citation>
    <scope>NUCLEOTIDE SEQUENCE [LARGE SCALE GENOMIC DNA]</scope>
    <source>
        <strain evidence="2 3">LS</strain>
        <tissue evidence="2">Full body</tissue>
    </source>
</reference>
<evidence type="ECO:0000313" key="3">
    <source>
        <dbReference type="Proteomes" id="UP000037069"/>
    </source>
</evidence>
<evidence type="ECO:0000256" key="1">
    <source>
        <dbReference type="SAM" id="MobiDB-lite"/>
    </source>
</evidence>
<sequence length="234" mass="24393">MPDGTFKRSPTSTATSVRSACATRSGSGPGRWPATSSSRKTTASPRAPSRLMRSTPTTPECSSSPEATSPRRRWVTSASSTRTRSTGSLPRAVPLCTPSLPMASRASDWPRPRTCCQTDSVLLSLPGADMVDSGGLGVATGVRSDLEQVDHEEKWIVGSLFDPSEHAAFASDHCLSPTPDHRPGVGRGGVEGEDHFAHVGGQSRVVVRFDAGAGHGGFPDGVGVDLEDADLAGL</sequence>
<organism evidence="2 3">
    <name type="scientific">Lucilia cuprina</name>
    <name type="common">Green bottle fly</name>
    <name type="synonym">Australian sheep blowfly</name>
    <dbReference type="NCBI Taxonomy" id="7375"/>
    <lineage>
        <taxon>Eukaryota</taxon>
        <taxon>Metazoa</taxon>
        <taxon>Ecdysozoa</taxon>
        <taxon>Arthropoda</taxon>
        <taxon>Hexapoda</taxon>
        <taxon>Insecta</taxon>
        <taxon>Pterygota</taxon>
        <taxon>Neoptera</taxon>
        <taxon>Endopterygota</taxon>
        <taxon>Diptera</taxon>
        <taxon>Brachycera</taxon>
        <taxon>Muscomorpha</taxon>
        <taxon>Oestroidea</taxon>
        <taxon>Calliphoridae</taxon>
        <taxon>Luciliinae</taxon>
        <taxon>Lucilia</taxon>
    </lineage>
</organism>
<feature type="compositionally biased region" description="Polar residues" evidence="1">
    <location>
        <begin position="34"/>
        <end position="44"/>
    </location>
</feature>
<dbReference type="Proteomes" id="UP000037069">
    <property type="component" value="Unassembled WGS sequence"/>
</dbReference>
<dbReference type="EMBL" id="JRES01000123">
    <property type="protein sequence ID" value="KNC34002.1"/>
    <property type="molecule type" value="Genomic_DNA"/>
</dbReference>
<protein>
    <submittedName>
        <fullName evidence="2">Uncharacterized protein</fullName>
    </submittedName>
</protein>
<accession>A0A0L0CP98</accession>
<comment type="caution">
    <text evidence="2">The sequence shown here is derived from an EMBL/GenBank/DDBJ whole genome shotgun (WGS) entry which is preliminary data.</text>
</comment>
<keyword evidence="3" id="KW-1185">Reference proteome</keyword>
<dbReference type="AlphaFoldDB" id="A0A0L0CP98"/>
<feature type="non-terminal residue" evidence="2">
    <location>
        <position position="234"/>
    </location>
</feature>
<gene>
    <name evidence="2" type="ORF">FF38_09476</name>
</gene>
<proteinExistence type="predicted"/>
<feature type="compositionally biased region" description="Low complexity" evidence="1">
    <location>
        <begin position="75"/>
        <end position="88"/>
    </location>
</feature>
<name>A0A0L0CP98_LUCCU</name>
<feature type="region of interest" description="Disordered" evidence="1">
    <location>
        <begin position="1"/>
        <end position="93"/>
    </location>
</feature>
<feature type="compositionally biased region" description="Low complexity" evidence="1">
    <location>
        <begin position="54"/>
        <end position="68"/>
    </location>
</feature>
<feature type="compositionally biased region" description="Polar residues" evidence="1">
    <location>
        <begin position="8"/>
        <end position="26"/>
    </location>
</feature>